<evidence type="ECO:0000313" key="3">
    <source>
        <dbReference type="Proteomes" id="UP001530400"/>
    </source>
</evidence>
<accession>A0ABD3MVE9</accession>
<organism evidence="2 3">
    <name type="scientific">Cyclotella atomus</name>
    <dbReference type="NCBI Taxonomy" id="382360"/>
    <lineage>
        <taxon>Eukaryota</taxon>
        <taxon>Sar</taxon>
        <taxon>Stramenopiles</taxon>
        <taxon>Ochrophyta</taxon>
        <taxon>Bacillariophyta</taxon>
        <taxon>Coscinodiscophyceae</taxon>
        <taxon>Thalassiosirophycidae</taxon>
        <taxon>Stephanodiscales</taxon>
        <taxon>Stephanodiscaceae</taxon>
        <taxon>Cyclotella</taxon>
    </lineage>
</organism>
<reference evidence="2 3" key="1">
    <citation type="submission" date="2024-10" db="EMBL/GenBank/DDBJ databases">
        <title>Updated reference genomes for cyclostephanoid diatoms.</title>
        <authorList>
            <person name="Roberts W.R."/>
            <person name="Alverson A.J."/>
        </authorList>
    </citation>
    <scope>NUCLEOTIDE SEQUENCE [LARGE SCALE GENOMIC DNA]</scope>
    <source>
        <strain evidence="2 3">AJA010-31</strain>
    </source>
</reference>
<feature type="region of interest" description="Disordered" evidence="1">
    <location>
        <begin position="1201"/>
        <end position="1222"/>
    </location>
</feature>
<evidence type="ECO:0000313" key="2">
    <source>
        <dbReference type="EMBL" id="KAL3766928.1"/>
    </source>
</evidence>
<dbReference type="InterPro" id="IPR037813">
    <property type="entry name" value="TAF2"/>
</dbReference>
<dbReference type="Proteomes" id="UP001530400">
    <property type="component" value="Unassembled WGS sequence"/>
</dbReference>
<evidence type="ECO:0008006" key="4">
    <source>
        <dbReference type="Google" id="ProtNLM"/>
    </source>
</evidence>
<evidence type="ECO:0000256" key="1">
    <source>
        <dbReference type="SAM" id="MobiDB-lite"/>
    </source>
</evidence>
<sequence>MVEKKNYYTPSKQSPSNNNITLYPSQKLQLLHQRTSLSLAYDPSIGWGYAGETCLYLIVDPESITTGSTEIGGDKVGGVELGLHLRDGCLVDSVEVYTPQIIVHSEDSSKNDVLTNEKKDSMKDTKMDVDDDVVMQQPKDALILKPIQNHTVSFHHHDPISIVLTRPAGLHSVEEDGNHLPATNNNNNSTSTNKKKKKRYEADAHASRGIRGMTNSLRAASIGSCCGELKVRLVSTSGGAAASTAAIKDENENNNLTKEDAITCWKNDLQSPAGESPRGTIESKMVENMISWRCQSRREARVDLISKALGEAFRNANDGKVSSSAMKVVIRFSLRPDGMAPSALSHSPVSETSQQQPQQQHVTMKNIGGLAFLSPPPDTPLSTLPIHHKTPHAYTTVGTFGDHQGVRSWLPTLDSASPYHRCSHELSIAVTAPQKEGLWVAASGEDFGCNKSVCHPLLGAEMIDILKDVKSNAFAEKDEIYKSGVERVERVMAKAEGCIVKALGERHSRFIHDFFNGPDGIVSDSGDTVQPDVTSSSLSNAVPDSITSSDLGLADGIDVDLMNQLRRLQPIYVTSVFSSLIWSPCPSRSIGFAVGPFATVFDPEYFRLDVDEEDNDEDEAEEDDNSPLSIVETARKQGEGIRQLYFASLEDRPWIHADVTDELVFRDFPCRSIQQRERPELAPAALQDHKLIEGAILAATIGVPNRALSLMRDILALPAYRTSSYTQIWIPNAHMSGSNCGGNMVGCPEVGGCNYFLGGAIIDSCLLPPPGMRLPFYNEGRALQFIQARNAIRGWVRSAIPLGNDDDVGQGYLHMLVESFLMSLYERGHGAFGEGGGKGSFFYTKRYAISSGLNSPNLDFLPLLNIEEDEVVGGGVAIEERGNEHLWRSANNGTETHTSSLDEFIIGQLQAKDFTEAIERYDNAPKNGSCPLPSMAWLGSHQSATFFSNNIASSSALGCGAVDLAHPMGGQMYRSSKTILLNRIFESRASVPHYTRVIRAAFTASFLRDSGVTELKLDEKSDSELKESDATMALRPPFVVCVEEMLKKQGLTHAIFTRALRVMSGPIHEPYLRGSLVDIGQDNRDSRQKRIVQPEGFPNSYVRGCSSLYLRVGAHVEAADGGVQATTVSQSAAAMKGIHLHVVAEPAIPHYGTAFGGPVTLRVIENEGQCREFIKTIPEDGSRAEWGPLFLHARPVSTAKQQQSASGISDAPSTVSAPEGGAAGASIRRSAFTSDHLHTGGFQALELIRITNSTPLLWIRVDPHGQYNGRINIYMQDACLAEQLFHDGDASGQVEAMRALAERPTKVQSQPKLTNVHDVPIRELPVRVLGDCLRGSVALHCDLPHNPLIRSNAALAIAQWQNNQAPESREVVGGSSWLGLDLLLQYFKERYFNNEVALPVNFRRLVLHKHIAGGASGDTTSDGGYQYLDSLRDKDDRKNALEFADEVEIEEDEEYRVRSSCISAIASIRAQDGMTPPAVLSFLQEVLVSGDKAAQGSLLLPEEEEQLKKKQDQALNDELANVRRIIGPNDEDVSNLPYVSLSLVADALLALCHIHVRQQSEFQIKEDHPIIPLIETCRSWLDWDLERARIKAQTDKRNLTGFGGACQSNIAPCAITALCHMAILKQTTSTFTDEPPCLNSTVVGSKRSVEQSKLDEPTRAQFYVDIFDAKPSLPDNIRAAAAQSFICICLASNRSGESVKEPLGLLTSLELLLDRIVSPSTSPGLRVTLALLMLDACTGRVCSLQRVASFCGQRSLSAAGSRLLNGPLGASNGGDNGSALLMEVTGFSYPAAESVNAGARVGLRLLKDSCKDGKYSNQIIVRVASFASRLWRIINGEQCGKFSTSDDTESFSVCAHDSHLRCTLLALWQCVWSKHCMQLMRAQSWHAMEGTPQYFAMGIDKILKQTPEEKEATAREDEILEPLAKIVEAEVGRQKWRGEMATKAYEYYERENKSNPSSEVGQPLPVLNKDVAWKLGGWVASTAQQRREKNLDGGRAVRKINLHVQSKSSLDSR</sequence>
<protein>
    <recommendedName>
        <fullName evidence="4">Calmodulin</fullName>
    </recommendedName>
</protein>
<proteinExistence type="predicted"/>
<name>A0ABD3MVE9_9STRA</name>
<gene>
    <name evidence="2" type="ORF">ACHAWO_008649</name>
</gene>
<dbReference type="EMBL" id="JALLPJ020001377">
    <property type="protein sequence ID" value="KAL3766928.1"/>
    <property type="molecule type" value="Genomic_DNA"/>
</dbReference>
<keyword evidence="3" id="KW-1185">Reference proteome</keyword>
<feature type="region of interest" description="Disordered" evidence="1">
    <location>
        <begin position="173"/>
        <end position="204"/>
    </location>
</feature>
<feature type="compositionally biased region" description="Polar residues" evidence="1">
    <location>
        <begin position="1201"/>
        <end position="1216"/>
    </location>
</feature>
<dbReference type="PANTHER" id="PTHR15137">
    <property type="entry name" value="TRANSCRIPTION INITIATION FACTOR TFIID"/>
    <property type="match status" value="1"/>
</dbReference>
<feature type="compositionally biased region" description="Low complexity" evidence="1">
    <location>
        <begin position="183"/>
        <end position="192"/>
    </location>
</feature>
<comment type="caution">
    <text evidence="2">The sequence shown here is derived from an EMBL/GenBank/DDBJ whole genome shotgun (WGS) entry which is preliminary data.</text>
</comment>
<dbReference type="PANTHER" id="PTHR15137:SF9">
    <property type="entry name" value="TRANSCRIPTION INITIATION FACTOR TFIID SUBUNIT 2"/>
    <property type="match status" value="1"/>
</dbReference>